<accession>B6FZI6</accession>
<organism evidence="2 3">
    <name type="scientific">Peptacetobacter hiranonis (strain DSM 13275 / JCM 10541 / KCTC 15199 / TO-931)</name>
    <name type="common">Clostridium hiranonis</name>
    <dbReference type="NCBI Taxonomy" id="500633"/>
    <lineage>
        <taxon>Bacteria</taxon>
        <taxon>Bacillati</taxon>
        <taxon>Bacillota</taxon>
        <taxon>Clostridia</taxon>
        <taxon>Peptostreptococcales</taxon>
        <taxon>Peptostreptococcaceae</taxon>
        <taxon>Peptacetobacter</taxon>
    </lineage>
</organism>
<dbReference type="HOGENOM" id="CLU_1053138_0_0_9"/>
<evidence type="ECO:0000256" key="1">
    <source>
        <dbReference type="SAM" id="Phobius"/>
    </source>
</evidence>
<keyword evidence="1" id="KW-0472">Membrane</keyword>
<reference evidence="2 3" key="2">
    <citation type="submission" date="2008-10" db="EMBL/GenBank/DDBJ databases">
        <title>Draft genome sequence of Clostridium hiranonis (DSM 13275).</title>
        <authorList>
            <person name="Sudarsanam P."/>
            <person name="Ley R."/>
            <person name="Guruge J."/>
            <person name="Turnbaugh P.J."/>
            <person name="Mahowald M."/>
            <person name="Liep D."/>
            <person name="Gordon J."/>
        </authorList>
    </citation>
    <scope>NUCLEOTIDE SEQUENCE [LARGE SCALE GENOMIC DNA]</scope>
    <source>
        <strain evidence="2 3">DSM 13275</strain>
    </source>
</reference>
<keyword evidence="3" id="KW-1185">Reference proteome</keyword>
<name>B6FZI6_PEPHT</name>
<evidence type="ECO:0000313" key="2">
    <source>
        <dbReference type="EMBL" id="EEA85088.1"/>
    </source>
</evidence>
<dbReference type="EMBL" id="ABWP01000054">
    <property type="protein sequence ID" value="EEA85088.1"/>
    <property type="molecule type" value="Genomic_DNA"/>
</dbReference>
<feature type="transmembrane region" description="Helical" evidence="1">
    <location>
        <begin position="138"/>
        <end position="160"/>
    </location>
</feature>
<dbReference type="RefSeq" id="WP_006440211.1">
    <property type="nucleotide sequence ID" value="NZ_DS995356.1"/>
</dbReference>
<reference evidence="2 3" key="1">
    <citation type="submission" date="2008-09" db="EMBL/GenBank/DDBJ databases">
        <authorList>
            <person name="Fulton L."/>
            <person name="Clifton S."/>
            <person name="Fulton B."/>
            <person name="Xu J."/>
            <person name="Minx P."/>
            <person name="Pepin K.H."/>
            <person name="Johnson M."/>
            <person name="Thiruvilangam P."/>
            <person name="Bhonagiri V."/>
            <person name="Nash W.E."/>
            <person name="Mardis E.R."/>
            <person name="Wilson R.K."/>
        </authorList>
    </citation>
    <scope>NUCLEOTIDE SEQUENCE [LARGE SCALE GENOMIC DNA]</scope>
    <source>
        <strain evidence="2 3">DSM 13275</strain>
    </source>
</reference>
<feature type="transmembrane region" description="Helical" evidence="1">
    <location>
        <begin position="167"/>
        <end position="189"/>
    </location>
</feature>
<keyword evidence="1" id="KW-1133">Transmembrane helix</keyword>
<feature type="transmembrane region" description="Helical" evidence="1">
    <location>
        <begin position="93"/>
        <end position="118"/>
    </location>
</feature>
<gene>
    <name evidence="2" type="ORF">CLOHIR_01290</name>
</gene>
<dbReference type="AlphaFoldDB" id="B6FZI6"/>
<feature type="transmembrane region" description="Helical" evidence="1">
    <location>
        <begin position="209"/>
        <end position="227"/>
    </location>
</feature>
<dbReference type="STRING" id="500633.CLOHIR_01290"/>
<keyword evidence="1" id="KW-0812">Transmembrane</keyword>
<feature type="transmembrane region" description="Helical" evidence="1">
    <location>
        <begin position="18"/>
        <end position="41"/>
    </location>
</feature>
<proteinExistence type="predicted"/>
<dbReference type="Proteomes" id="UP000003178">
    <property type="component" value="Unassembled WGS sequence"/>
</dbReference>
<feature type="transmembrane region" description="Helical" evidence="1">
    <location>
        <begin position="61"/>
        <end position="81"/>
    </location>
</feature>
<sequence length="245" mass="27331">MTALKPYLNYLKINMKTYFIVVTTVMLLILGIGFVMSYIYLDSVQGGAATKAGGVSFSSMYGSMSGVAMVYGILLSTVEFSTMMNMRADRKSIIVASTISLIEFTIVSMIIFSILLIGAENLMQAISPIPLVYKRLDIMEYLGLIIIQSSAGLVLGALFYRFGGIKMMIGITVLASIVVLFGVSPSSFIQALGYKILYYIEIALENYEVILTVIFTLLMYTIYWLIMRKAPIKEYSKKKFLRIDE</sequence>
<evidence type="ECO:0000313" key="3">
    <source>
        <dbReference type="Proteomes" id="UP000003178"/>
    </source>
</evidence>
<protein>
    <submittedName>
        <fullName evidence="2">Uncharacterized protein</fullName>
    </submittedName>
</protein>
<comment type="caution">
    <text evidence="2">The sequence shown here is derived from an EMBL/GenBank/DDBJ whole genome shotgun (WGS) entry which is preliminary data.</text>
</comment>